<comment type="cofactor">
    <cofactor evidence="12">
        <name>[4Fe-4S] cluster</name>
        <dbReference type="ChEBI" id="CHEBI:49883"/>
    </cofactor>
    <text evidence="12">Binds 1 [4Fe-4S] cluster per subunit. Following nitrosylation of the [4Fe-4S] cluster binds 1 [4Fe-8(NO)] cluster per subunit.</text>
</comment>
<reference evidence="15" key="1">
    <citation type="journal article" date="2019" name="Int. J. Syst. Evol. Microbiol.">
        <title>The Global Catalogue of Microorganisms (GCM) 10K type strain sequencing project: providing services to taxonomists for standard genome sequencing and annotation.</title>
        <authorList>
            <consortium name="The Broad Institute Genomics Platform"/>
            <consortium name="The Broad Institute Genome Sequencing Center for Infectious Disease"/>
            <person name="Wu L."/>
            <person name="Ma J."/>
        </authorList>
    </citation>
    <scope>NUCLEOTIDE SEQUENCE [LARGE SCALE GENOMIC DNA]</scope>
    <source>
        <strain evidence="15">JCM 12165</strain>
    </source>
</reference>
<sequence length="92" mass="10517">MADTRRLPVPVTEIWDWQVHGACRGMDSAFFFHPENERGSSKVNREARAKEVCGRCPVIEPCRRHALSVQEPYGVWGGLSEAERDEIVRGRH</sequence>
<evidence type="ECO:0000256" key="10">
    <source>
        <dbReference type="ARBA" id="ARBA00023157"/>
    </source>
</evidence>
<protein>
    <recommendedName>
        <fullName evidence="12">Transcriptional regulator WhiB</fullName>
    </recommendedName>
</protein>
<evidence type="ECO:0000256" key="11">
    <source>
        <dbReference type="ARBA" id="ARBA00023163"/>
    </source>
</evidence>
<feature type="binding site" evidence="12">
    <location>
        <position position="23"/>
    </location>
    <ligand>
        <name>[4Fe-4S] cluster</name>
        <dbReference type="ChEBI" id="CHEBI:49883"/>
    </ligand>
</feature>
<evidence type="ECO:0000256" key="2">
    <source>
        <dbReference type="ARBA" id="ARBA00006597"/>
    </source>
</evidence>
<keyword evidence="9 12" id="KW-0238">DNA-binding</keyword>
<evidence type="ECO:0000256" key="5">
    <source>
        <dbReference type="ARBA" id="ARBA00022723"/>
    </source>
</evidence>
<keyword evidence="10 12" id="KW-1015">Disulfide bond</keyword>
<comment type="function">
    <text evidence="12">Acts as a transcriptional regulator. Probably redox-responsive. The apo- but not holo-form probably binds DNA.</text>
</comment>
<comment type="PTM">
    <text evidence="12">Upon Fe-S cluster removal intramolecular disulfide bonds are formed.</text>
</comment>
<keyword evidence="7 12" id="KW-0411">Iron-sulfur</keyword>
<comment type="similarity">
    <text evidence="2 12">Belongs to the WhiB family.</text>
</comment>
<keyword evidence="4 12" id="KW-0963">Cytoplasm</keyword>
<evidence type="ECO:0000256" key="6">
    <source>
        <dbReference type="ARBA" id="ARBA00023004"/>
    </source>
</evidence>
<evidence type="ECO:0000256" key="3">
    <source>
        <dbReference type="ARBA" id="ARBA00022485"/>
    </source>
</evidence>
<evidence type="ECO:0000256" key="4">
    <source>
        <dbReference type="ARBA" id="ARBA00022490"/>
    </source>
</evidence>
<evidence type="ECO:0000256" key="8">
    <source>
        <dbReference type="ARBA" id="ARBA00023015"/>
    </source>
</evidence>
<keyword evidence="6 12" id="KW-0408">Iron</keyword>
<accession>A0ABW4FEY1</accession>
<gene>
    <name evidence="12" type="primary">whiB</name>
    <name evidence="14" type="ORF">ACFSCY_04950</name>
</gene>
<evidence type="ECO:0000256" key="1">
    <source>
        <dbReference type="ARBA" id="ARBA00004496"/>
    </source>
</evidence>
<keyword evidence="3 12" id="KW-0004">4Fe-4S</keyword>
<evidence type="ECO:0000313" key="15">
    <source>
        <dbReference type="Proteomes" id="UP001597145"/>
    </source>
</evidence>
<evidence type="ECO:0000259" key="13">
    <source>
        <dbReference type="PROSITE" id="PS51674"/>
    </source>
</evidence>
<feature type="binding site" evidence="12">
    <location>
        <position position="56"/>
    </location>
    <ligand>
        <name>[4Fe-4S] cluster</name>
        <dbReference type="ChEBI" id="CHEBI:49883"/>
    </ligand>
</feature>
<proteinExistence type="inferred from homology"/>
<dbReference type="PANTHER" id="PTHR38839">
    <property type="entry name" value="TRANSCRIPTIONAL REGULATOR WHID-RELATED"/>
    <property type="match status" value="1"/>
</dbReference>
<evidence type="ECO:0000313" key="14">
    <source>
        <dbReference type="EMBL" id="MFD1528784.1"/>
    </source>
</evidence>
<dbReference type="Proteomes" id="UP001597145">
    <property type="component" value="Unassembled WGS sequence"/>
</dbReference>
<evidence type="ECO:0000256" key="9">
    <source>
        <dbReference type="ARBA" id="ARBA00023125"/>
    </source>
</evidence>
<feature type="binding site" evidence="12">
    <location>
        <position position="62"/>
    </location>
    <ligand>
        <name>[4Fe-4S] cluster</name>
        <dbReference type="ChEBI" id="CHEBI:49883"/>
    </ligand>
</feature>
<comment type="subcellular location">
    <subcellularLocation>
        <location evidence="1 12">Cytoplasm</location>
    </subcellularLocation>
</comment>
<organism evidence="14 15">
    <name type="scientific">Pseudonocardia aurantiaca</name>
    <dbReference type="NCBI Taxonomy" id="75290"/>
    <lineage>
        <taxon>Bacteria</taxon>
        <taxon>Bacillati</taxon>
        <taxon>Actinomycetota</taxon>
        <taxon>Actinomycetes</taxon>
        <taxon>Pseudonocardiales</taxon>
        <taxon>Pseudonocardiaceae</taxon>
        <taxon>Pseudonocardia</taxon>
    </lineage>
</organism>
<name>A0ABW4FEY1_9PSEU</name>
<dbReference type="Pfam" id="PF02467">
    <property type="entry name" value="Whib"/>
    <property type="match status" value="1"/>
</dbReference>
<dbReference type="HAMAP" id="MF_01479">
    <property type="entry name" value="WhiB"/>
    <property type="match status" value="1"/>
</dbReference>
<dbReference type="PROSITE" id="PS51674">
    <property type="entry name" value="4FE4S_WBL"/>
    <property type="match status" value="1"/>
</dbReference>
<evidence type="ECO:0000256" key="12">
    <source>
        <dbReference type="HAMAP-Rule" id="MF_01479"/>
    </source>
</evidence>
<keyword evidence="11 12" id="KW-0804">Transcription</keyword>
<feature type="domain" description="4Fe-4S Wbl-type" evidence="13">
    <location>
        <begin position="22"/>
        <end position="86"/>
    </location>
</feature>
<keyword evidence="15" id="KW-1185">Reference proteome</keyword>
<keyword evidence="8 12" id="KW-0805">Transcription regulation</keyword>
<evidence type="ECO:0000256" key="7">
    <source>
        <dbReference type="ARBA" id="ARBA00023014"/>
    </source>
</evidence>
<dbReference type="PANTHER" id="PTHR38839:SF5">
    <property type="entry name" value="TRANSCRIPTIONAL REGULATOR WHID"/>
    <property type="match status" value="1"/>
</dbReference>
<feature type="binding site" evidence="12">
    <location>
        <position position="53"/>
    </location>
    <ligand>
        <name>[4Fe-4S] cluster</name>
        <dbReference type="ChEBI" id="CHEBI:49883"/>
    </ligand>
</feature>
<dbReference type="EMBL" id="JBHUCP010000003">
    <property type="protein sequence ID" value="MFD1528784.1"/>
    <property type="molecule type" value="Genomic_DNA"/>
</dbReference>
<dbReference type="RefSeq" id="WP_343984990.1">
    <property type="nucleotide sequence ID" value="NZ_BAAAJG010000025.1"/>
</dbReference>
<keyword evidence="5 12" id="KW-0479">Metal-binding</keyword>
<comment type="caution">
    <text evidence="14">The sequence shown here is derived from an EMBL/GenBank/DDBJ whole genome shotgun (WGS) entry which is preliminary data.</text>
</comment>
<comment type="PTM">
    <text evidence="12">The Fe-S cluster can be nitrosylated by nitric oxide (NO).</text>
</comment>
<dbReference type="InterPro" id="IPR034768">
    <property type="entry name" value="4FE4S_WBL"/>
</dbReference>
<dbReference type="InterPro" id="IPR003482">
    <property type="entry name" value="Whib"/>
</dbReference>